<evidence type="ECO:0000259" key="2">
    <source>
        <dbReference type="PROSITE" id="PS50878"/>
    </source>
</evidence>
<accession>A0AB33BAB7</accession>
<dbReference type="Pfam" id="PF00078">
    <property type="entry name" value="RVT_1"/>
    <property type="match status" value="1"/>
</dbReference>
<dbReference type="Proteomes" id="UP000076152">
    <property type="component" value="Chromosome"/>
</dbReference>
<dbReference type="SUPFAM" id="SSF56672">
    <property type="entry name" value="DNA/RNA polymerases"/>
    <property type="match status" value="1"/>
</dbReference>
<evidence type="ECO:0000256" key="1">
    <source>
        <dbReference type="ARBA" id="ARBA00034120"/>
    </source>
</evidence>
<dbReference type="PANTHER" id="PTHR34047:SF8">
    <property type="entry name" value="PROTEIN YKFC"/>
    <property type="match status" value="1"/>
</dbReference>
<keyword evidence="3" id="KW-0695">RNA-directed DNA polymerase</keyword>
<keyword evidence="3" id="KW-0808">Transferase</keyword>
<dbReference type="InterPro" id="IPR051083">
    <property type="entry name" value="GrpII_Intron_Splice-Mob/Def"/>
</dbReference>
<sequence length="587" mass="68096">MGIQLHIEDATSWGTGETLNPSKDSQGKKLKKTDTASNFWQITPLFTFPVPIKAVIAHLSQDMRDDWFPDPLRFIDLIEKTDNIYSVINTLLEENNGIYNASSCNICDVPKKGLGIRYALETDFYDRLVYQAISSYLIPYFDPLLSHRVLGHRYNKYRKDERYIFKPRIDLWKTYEGVTFTAFKNNESLLCTDIFNYFENISIENIRIAFESKISNLKVEGHEKHKIRSAIDMLCKLLGKWTYNGTNGLPQNRDPSSFIANVLLDSVDKAMIERGYDYYRYVDDIRIICSNEYVAQKALMDLIEELRKVGMNINSSKTKILSNQCTDQEISEFFPGTDDRSNSIDNMWRSRSRRVISRSVKYISEIISDCIEKNETQSRQFRFAVNRLKILIDANLFDVHSELSNNLLQLILSALYKHPASTDQFCRLIFVLQPNDECLTQISEFLCNRNRALHRWQNYHLWMVLASKKFKSEILLNSALDIITSDPTTSEASAIFMYLYQVGECQRLKSVVNLFEKNWPLRNQRYFLLATRKFDKPELAPLISKLGIRVQGTASKAVKYFDTDGNIVLPPINTSIENLYDEISPYD</sequence>
<reference evidence="3 4" key="1">
    <citation type="submission" date="2016-04" db="EMBL/GenBank/DDBJ databases">
        <title>Complete genome sequencing of OXA-72 bearing Acinetobacter pittii strain IEC338SC.</title>
        <authorList>
            <person name="Brasiliense D.M."/>
            <person name="Lima K.V."/>
            <person name="Souza C.O."/>
            <person name="Dutra L.G."/>
            <person name="Mamizuka E.M."/>
            <person name="Perez-Chaparro P.J."/>
            <person name="McCulloch J.A."/>
        </authorList>
    </citation>
    <scope>NUCLEOTIDE SEQUENCE [LARGE SCALE GENOMIC DNA]</scope>
    <source>
        <strain evidence="3 4">IEC338SC</strain>
    </source>
</reference>
<dbReference type="InterPro" id="IPR000477">
    <property type="entry name" value="RT_dom"/>
</dbReference>
<gene>
    <name evidence="3" type="ORF">IEC338SC_2313</name>
</gene>
<name>A0AB33BAB7_ACIPI</name>
<dbReference type="EMBL" id="CP015145">
    <property type="protein sequence ID" value="AMX19443.1"/>
    <property type="molecule type" value="Genomic_DNA"/>
</dbReference>
<proteinExistence type="inferred from homology"/>
<feature type="domain" description="Reverse transcriptase" evidence="2">
    <location>
        <begin position="90"/>
        <end position="339"/>
    </location>
</feature>
<protein>
    <submittedName>
        <fullName evidence="3">Reverse transcriptase (RNA-dependent DNA polymerase)</fullName>
    </submittedName>
</protein>
<keyword evidence="3" id="KW-0548">Nucleotidyltransferase</keyword>
<evidence type="ECO:0000313" key="3">
    <source>
        <dbReference type="EMBL" id="AMX19443.1"/>
    </source>
</evidence>
<comment type="similarity">
    <text evidence="1">Belongs to the bacterial reverse transcriptase family.</text>
</comment>
<dbReference type="PANTHER" id="PTHR34047">
    <property type="entry name" value="NUCLEAR INTRON MATURASE 1, MITOCHONDRIAL-RELATED"/>
    <property type="match status" value="1"/>
</dbReference>
<dbReference type="GO" id="GO:0003964">
    <property type="term" value="F:RNA-directed DNA polymerase activity"/>
    <property type="evidence" value="ECO:0007669"/>
    <property type="project" value="UniProtKB-KW"/>
</dbReference>
<dbReference type="PROSITE" id="PS50878">
    <property type="entry name" value="RT_POL"/>
    <property type="match status" value="1"/>
</dbReference>
<organism evidence="3 4">
    <name type="scientific">Acinetobacter pittii</name>
    <name type="common">Acinetobacter genomosp. 3</name>
    <dbReference type="NCBI Taxonomy" id="48296"/>
    <lineage>
        <taxon>Bacteria</taxon>
        <taxon>Pseudomonadati</taxon>
        <taxon>Pseudomonadota</taxon>
        <taxon>Gammaproteobacteria</taxon>
        <taxon>Moraxellales</taxon>
        <taxon>Moraxellaceae</taxon>
        <taxon>Acinetobacter</taxon>
        <taxon>Acinetobacter calcoaceticus/baumannii complex</taxon>
    </lineage>
</organism>
<dbReference type="RefSeq" id="WP_063098837.1">
    <property type="nucleotide sequence ID" value="NZ_CP015145.1"/>
</dbReference>
<dbReference type="AlphaFoldDB" id="A0AB33BAB7"/>
<evidence type="ECO:0000313" key="4">
    <source>
        <dbReference type="Proteomes" id="UP000076152"/>
    </source>
</evidence>
<dbReference type="CDD" id="cd01646">
    <property type="entry name" value="RT_Bac_retron_I"/>
    <property type="match status" value="1"/>
</dbReference>
<dbReference type="InterPro" id="IPR043502">
    <property type="entry name" value="DNA/RNA_pol_sf"/>
</dbReference>